<keyword evidence="1" id="KW-0472">Membrane</keyword>
<keyword evidence="3" id="KW-1185">Reference proteome</keyword>
<evidence type="ECO:0000313" key="2">
    <source>
        <dbReference type="EMBL" id="PXV66895.1"/>
    </source>
</evidence>
<dbReference type="RefSeq" id="WP_110309850.1">
    <property type="nucleotide sequence ID" value="NZ_QICL01000004.1"/>
</dbReference>
<protein>
    <submittedName>
        <fullName evidence="2">Uncharacterized protein</fullName>
    </submittedName>
</protein>
<comment type="caution">
    <text evidence="2">The sequence shown here is derived from an EMBL/GenBank/DDBJ whole genome shotgun (WGS) entry which is preliminary data.</text>
</comment>
<dbReference type="Proteomes" id="UP000247973">
    <property type="component" value="Unassembled WGS sequence"/>
</dbReference>
<accession>A0A2V3PUA1</accession>
<evidence type="ECO:0000256" key="1">
    <source>
        <dbReference type="SAM" id="Phobius"/>
    </source>
</evidence>
<reference evidence="2 3" key="1">
    <citation type="submission" date="2018-03" db="EMBL/GenBank/DDBJ databases">
        <title>Genomic Encyclopedia of Archaeal and Bacterial Type Strains, Phase II (KMG-II): from individual species to whole genera.</title>
        <authorList>
            <person name="Goeker M."/>
        </authorList>
    </citation>
    <scope>NUCLEOTIDE SEQUENCE [LARGE SCALE GENOMIC DNA]</scope>
    <source>
        <strain evidence="2 3">DSM 100214</strain>
    </source>
</reference>
<gene>
    <name evidence="2" type="ORF">CLV62_104156</name>
</gene>
<dbReference type="EMBL" id="QICL01000004">
    <property type="protein sequence ID" value="PXV66895.1"/>
    <property type="molecule type" value="Genomic_DNA"/>
</dbReference>
<proteinExistence type="predicted"/>
<dbReference type="AlphaFoldDB" id="A0A2V3PUA1"/>
<keyword evidence="1" id="KW-1133">Transmembrane helix</keyword>
<feature type="transmembrane region" description="Helical" evidence="1">
    <location>
        <begin position="155"/>
        <end position="176"/>
    </location>
</feature>
<organism evidence="2 3">
    <name type="scientific">Dysgonomonas alginatilytica</name>
    <dbReference type="NCBI Taxonomy" id="1605892"/>
    <lineage>
        <taxon>Bacteria</taxon>
        <taxon>Pseudomonadati</taxon>
        <taxon>Bacteroidota</taxon>
        <taxon>Bacteroidia</taxon>
        <taxon>Bacteroidales</taxon>
        <taxon>Dysgonomonadaceae</taxon>
        <taxon>Dysgonomonas</taxon>
    </lineage>
</organism>
<sequence>MKITIRNIVFILLGSLLLVLLTTCRASKSENVNLAQTENIVQDMKSHSIGKSNLQTDIKTIIEKVLSESMGIKKKETEYDTEKPVLPETGKPPVKKETELTLSQKKEEETHFNESNISTRNDVAESANHAAINASIDRSIESTSERNIQKESDIFLKWVGGITIFLVVLILILCILGKSLKKRLQNFL</sequence>
<name>A0A2V3PUA1_9BACT</name>
<evidence type="ECO:0000313" key="3">
    <source>
        <dbReference type="Proteomes" id="UP000247973"/>
    </source>
</evidence>
<keyword evidence="1" id="KW-0812">Transmembrane</keyword>